<dbReference type="Pfam" id="PF08314">
    <property type="entry name" value="Sec39"/>
    <property type="match status" value="1"/>
</dbReference>
<keyword evidence="7" id="KW-1185">Reference proteome</keyword>
<keyword evidence="4" id="KW-0653">Protein transport</keyword>
<evidence type="ECO:0000256" key="1">
    <source>
        <dbReference type="ARBA" id="ARBA00004240"/>
    </source>
</evidence>
<dbReference type="OrthoDB" id="342024at2759"/>
<dbReference type="Proteomes" id="UP000094801">
    <property type="component" value="Unassembled WGS sequence"/>
</dbReference>
<dbReference type="GO" id="GO:0005783">
    <property type="term" value="C:endoplasmic reticulum"/>
    <property type="evidence" value="ECO:0007669"/>
    <property type="project" value="UniProtKB-SubCell"/>
</dbReference>
<proteinExistence type="predicted"/>
<reference evidence="7" key="1">
    <citation type="submission" date="2016-04" db="EMBL/GenBank/DDBJ databases">
        <title>Comparative genomics of biotechnologically important yeasts.</title>
        <authorList>
            <consortium name="DOE Joint Genome Institute"/>
            <person name="Riley R."/>
            <person name="Haridas S."/>
            <person name="Wolfe K.H."/>
            <person name="Lopes M.R."/>
            <person name="Hittinger C.T."/>
            <person name="Goker M."/>
            <person name="Salamov A."/>
            <person name="Wisecaver J."/>
            <person name="Long T.M."/>
            <person name="Aerts A.L."/>
            <person name="Barry K."/>
            <person name="Choi C."/>
            <person name="Clum A."/>
            <person name="Coughlan A.Y."/>
            <person name="Deshpande S."/>
            <person name="Douglass A.P."/>
            <person name="Hanson S.J."/>
            <person name="Klenk H.-P."/>
            <person name="Labutti K."/>
            <person name="Lapidus A."/>
            <person name="Lindquist E."/>
            <person name="Lipzen A."/>
            <person name="Meier-Kolthoff J.P."/>
            <person name="Ohm R.A."/>
            <person name="Otillar R.P."/>
            <person name="Pangilinan J."/>
            <person name="Peng Y."/>
            <person name="Rokas A."/>
            <person name="Rosa C.A."/>
            <person name="Scheuner C."/>
            <person name="Sibirny A.A."/>
            <person name="Slot J.C."/>
            <person name="Stielow J.B."/>
            <person name="Sun H."/>
            <person name="Kurtzman C.P."/>
            <person name="Blackwell M."/>
            <person name="Grigoriev I.V."/>
            <person name="Jeffries T.W."/>
        </authorList>
    </citation>
    <scope>NUCLEOTIDE SEQUENCE [LARGE SCALE GENOMIC DNA]</scope>
    <source>
        <strain evidence="7">NRRL YB-2248</strain>
    </source>
</reference>
<evidence type="ECO:0000259" key="5">
    <source>
        <dbReference type="Pfam" id="PF08314"/>
    </source>
</evidence>
<keyword evidence="2" id="KW-0813">Transport</keyword>
<evidence type="ECO:0000256" key="2">
    <source>
        <dbReference type="ARBA" id="ARBA00022448"/>
    </source>
</evidence>
<dbReference type="PANTHER" id="PTHR40787">
    <property type="entry name" value="SECRETED PROTEIN"/>
    <property type="match status" value="1"/>
</dbReference>
<organism evidence="6 7">
    <name type="scientific">[Candida] arabinofermentans NRRL YB-2248</name>
    <dbReference type="NCBI Taxonomy" id="983967"/>
    <lineage>
        <taxon>Eukaryota</taxon>
        <taxon>Fungi</taxon>
        <taxon>Dikarya</taxon>
        <taxon>Ascomycota</taxon>
        <taxon>Saccharomycotina</taxon>
        <taxon>Pichiomycetes</taxon>
        <taxon>Pichiales</taxon>
        <taxon>Pichiaceae</taxon>
        <taxon>Ogataea</taxon>
        <taxon>Ogataea/Candida clade</taxon>
    </lineage>
</organism>
<accession>A0A1E4SZ72</accession>
<comment type="subcellular location">
    <subcellularLocation>
        <location evidence="1">Endoplasmic reticulum</location>
    </subcellularLocation>
</comment>
<dbReference type="GO" id="GO:0006890">
    <property type="term" value="P:retrograde vesicle-mediated transport, Golgi to endoplasmic reticulum"/>
    <property type="evidence" value="ECO:0007669"/>
    <property type="project" value="InterPro"/>
</dbReference>
<name>A0A1E4SZ72_9ASCO</name>
<evidence type="ECO:0000313" key="7">
    <source>
        <dbReference type="Proteomes" id="UP000094801"/>
    </source>
</evidence>
<evidence type="ECO:0000256" key="4">
    <source>
        <dbReference type="ARBA" id="ARBA00022927"/>
    </source>
</evidence>
<dbReference type="EMBL" id="KV453855">
    <property type="protein sequence ID" value="ODV84806.1"/>
    <property type="molecule type" value="Genomic_DNA"/>
</dbReference>
<dbReference type="PANTHER" id="PTHR40787:SF3">
    <property type="entry name" value="PROTEIN TRANSPORT PROTEIN SEC39"/>
    <property type="match status" value="1"/>
</dbReference>
<evidence type="ECO:0000313" key="6">
    <source>
        <dbReference type="EMBL" id="ODV84806.1"/>
    </source>
</evidence>
<dbReference type="InterPro" id="IPR013244">
    <property type="entry name" value="Sec39_domain"/>
</dbReference>
<dbReference type="GO" id="GO:0015031">
    <property type="term" value="P:protein transport"/>
    <property type="evidence" value="ECO:0007669"/>
    <property type="project" value="UniProtKB-KW"/>
</dbReference>
<sequence>MQSQQYELYASLQYIASSLSSISELDKALSTLLPVIHASSSSLPSDSISCSISEVLKSLVVNIPELLSASETFECVHQLLVSLENFHNNATEDDSIIEARDLFDGELPTELEYLLGLSESSIRSSVFQLHESIQEQASKSHWLDYTDEEQKWSPSFYETLFSTFVKARILKVNSTFSDYSLIASAVDDLPTYEFFSWDLEKWLIGFLQPLSNLSSYPSIPNLIEWEDLLSQSEQTDMIINLAIETGNYDLLINKTLAPYLSYIEDGWTYFNQWLIQHGRKVLLKSTSSIETVFEIIVQILRQDRLFTSLDGRDRIQSDLASILLSIIYLCPKTSLSTFVFMKEILVTLESLNLPPTSENHFDIDLDKDSSIEDMYKKINISRSLVRTFENHVETAERLYANELSLMEIINLSNSNETKQLHELERFIANEAKYGKNAKQWNLLLGSIYWIFKNTTTFNRISVEQLDVIIFEKLVELKFFDILSNTFRIKYCTFSDDVWDRLVIKHAWIFYNKATNCDKYIGYLKNSLDCLTLITDSNNKDALQLNNLINAVNDLLEWKLYFEVGIPITPKYILEMNDPFKIVSKILELNGESYHQSSKLFNLLKMLILGLACYESDSVYKHYDEPETTTNPLLVKLKLIELDFSAVVDFEFSYNLSIELIDLAVEYKFTNPELFEMVQENRYSFFQLVKNEYDEYEKLELLKLKLNLLSKLMLVAPTDFNLIVLEQWQVLNSEKDELESQLQGQDEYSQQSDQKDDLQSRFQRSLQSSATEILRNAEGAEIGKNIIGWIVGAQ</sequence>
<feature type="domain" description="Sec39" evidence="5">
    <location>
        <begin position="54"/>
        <end position="740"/>
    </location>
</feature>
<evidence type="ECO:0000256" key="3">
    <source>
        <dbReference type="ARBA" id="ARBA00022824"/>
    </source>
</evidence>
<gene>
    <name evidence="6" type="ORF">CANARDRAFT_28945</name>
</gene>
<keyword evidence="3" id="KW-0256">Endoplasmic reticulum</keyword>
<protein>
    <recommendedName>
        <fullName evidence="5">Sec39 domain-containing protein</fullName>
    </recommendedName>
</protein>
<dbReference type="AlphaFoldDB" id="A0A1E4SZ72"/>